<comment type="subcellular location">
    <subcellularLocation>
        <location evidence="1">Cell membrane</location>
        <topology evidence="1">Multi-pass membrane protein</topology>
    </subcellularLocation>
</comment>
<dbReference type="KEGG" id="pmar:B0X71_02625"/>
<dbReference type="Proteomes" id="UP000188184">
    <property type="component" value="Chromosome"/>
</dbReference>
<dbReference type="Gene3D" id="1.20.1250.20">
    <property type="entry name" value="MFS general substrate transporter like domains"/>
    <property type="match status" value="1"/>
</dbReference>
<keyword evidence="6 7" id="KW-0472">Membrane</keyword>
<protein>
    <submittedName>
        <fullName evidence="8">MFS transporter</fullName>
    </submittedName>
</protein>
<feature type="transmembrane region" description="Helical" evidence="7">
    <location>
        <begin position="52"/>
        <end position="77"/>
    </location>
</feature>
<feature type="transmembrane region" description="Helical" evidence="7">
    <location>
        <begin position="112"/>
        <end position="134"/>
    </location>
</feature>
<dbReference type="OrthoDB" id="9775268at2"/>
<evidence type="ECO:0000256" key="7">
    <source>
        <dbReference type="SAM" id="Phobius"/>
    </source>
</evidence>
<evidence type="ECO:0000256" key="5">
    <source>
        <dbReference type="ARBA" id="ARBA00022989"/>
    </source>
</evidence>
<feature type="transmembrane region" description="Helical" evidence="7">
    <location>
        <begin position="155"/>
        <end position="174"/>
    </location>
</feature>
<reference evidence="8 9" key="1">
    <citation type="submission" date="2017-02" db="EMBL/GenBank/DDBJ databases">
        <title>The complete genomic sequence of a novel cold adapted crude oil-degrading bacterium Planococcus qaidamina Y42.</title>
        <authorList>
            <person name="Yang R."/>
        </authorList>
    </citation>
    <scope>NUCLEOTIDE SEQUENCE [LARGE SCALE GENOMIC DNA]</scope>
    <source>
        <strain evidence="8 9">Y42</strain>
    </source>
</reference>
<dbReference type="AlphaFoldDB" id="A0A1Q2KVI8"/>
<dbReference type="PANTHER" id="PTHR43266">
    <property type="entry name" value="MACROLIDE-EFFLUX PROTEIN"/>
    <property type="match status" value="1"/>
</dbReference>
<dbReference type="CDD" id="cd06173">
    <property type="entry name" value="MFS_MefA_like"/>
    <property type="match status" value="1"/>
</dbReference>
<feature type="transmembrane region" description="Helical" evidence="7">
    <location>
        <begin position="394"/>
        <end position="413"/>
    </location>
</feature>
<dbReference type="GO" id="GO:0005886">
    <property type="term" value="C:plasma membrane"/>
    <property type="evidence" value="ECO:0007669"/>
    <property type="project" value="UniProtKB-SubCell"/>
</dbReference>
<feature type="transmembrane region" description="Helical" evidence="7">
    <location>
        <begin position="302"/>
        <end position="321"/>
    </location>
</feature>
<gene>
    <name evidence="8" type="ORF">B0X71_02625</name>
</gene>
<proteinExistence type="predicted"/>
<name>A0A1Q2KVI8_9BACL</name>
<evidence type="ECO:0000313" key="8">
    <source>
        <dbReference type="EMBL" id="AQQ52126.1"/>
    </source>
</evidence>
<dbReference type="Pfam" id="PF07690">
    <property type="entry name" value="MFS_1"/>
    <property type="match status" value="1"/>
</dbReference>
<evidence type="ECO:0000256" key="4">
    <source>
        <dbReference type="ARBA" id="ARBA00022692"/>
    </source>
</evidence>
<feature type="transmembrane region" description="Helical" evidence="7">
    <location>
        <begin position="333"/>
        <end position="354"/>
    </location>
</feature>
<organism evidence="8 9">
    <name type="scientific">Planococcus lenghuensis</name>
    <dbReference type="NCBI Taxonomy" id="2213202"/>
    <lineage>
        <taxon>Bacteria</taxon>
        <taxon>Bacillati</taxon>
        <taxon>Bacillota</taxon>
        <taxon>Bacilli</taxon>
        <taxon>Bacillales</taxon>
        <taxon>Caryophanaceae</taxon>
        <taxon>Planococcus</taxon>
    </lineage>
</organism>
<evidence type="ECO:0000313" key="9">
    <source>
        <dbReference type="Proteomes" id="UP000188184"/>
    </source>
</evidence>
<sequence>MNGVRNVDIAQKRKHATYHLYTFTVSKLISTFGSSVYAFGISLFVLSLTGSAASFAVNLICSILPRTLLAPVAGFAADRYSKKIIVILAQVASMASVSGLLLYSLIAGLSLPSIYITTALVAASSQFASVTFSSSIANLIDPDRIQRAMAYNQSAVSLASIGGPVIGGMLFGFVSMEVFLLIQVTAYLTAVLLESTMNFRLFTNRDSEVAPEDQERMLSSLKKGRVYLRNNRVISVIVSSAIGINFFFSALQVGLAFIVVEELAIPSEHYGFIEAMIFVGMLAASVYFSIRKEVQYPLLFSKWGILILAVQLGGIGLPLVFDMSQWAATSYFLILMFCFGFTNVCINTPIGVMLQKDVDEAYRGRIFGLLESMAMAMMPLGMLIFGLLFDAVPAQRVTGSSAICLIVLVCYLMRPSVIREAYPEKKVGLRKEVGVR</sequence>
<keyword evidence="5 7" id="KW-1133">Transmembrane helix</keyword>
<keyword evidence="4 7" id="KW-0812">Transmembrane</keyword>
<keyword evidence="2" id="KW-0813">Transport</keyword>
<evidence type="ECO:0000256" key="2">
    <source>
        <dbReference type="ARBA" id="ARBA00022448"/>
    </source>
</evidence>
<feature type="transmembrane region" description="Helical" evidence="7">
    <location>
        <begin position="233"/>
        <end position="258"/>
    </location>
</feature>
<feature type="transmembrane region" description="Helical" evidence="7">
    <location>
        <begin position="270"/>
        <end position="290"/>
    </location>
</feature>
<feature type="transmembrane region" description="Helical" evidence="7">
    <location>
        <begin position="180"/>
        <end position="199"/>
    </location>
</feature>
<evidence type="ECO:0000256" key="1">
    <source>
        <dbReference type="ARBA" id="ARBA00004651"/>
    </source>
</evidence>
<dbReference type="EMBL" id="CP019640">
    <property type="protein sequence ID" value="AQQ52126.1"/>
    <property type="molecule type" value="Genomic_DNA"/>
</dbReference>
<dbReference type="InterPro" id="IPR011701">
    <property type="entry name" value="MFS"/>
</dbReference>
<evidence type="ECO:0000256" key="3">
    <source>
        <dbReference type="ARBA" id="ARBA00022475"/>
    </source>
</evidence>
<feature type="transmembrane region" description="Helical" evidence="7">
    <location>
        <begin position="84"/>
        <end position="106"/>
    </location>
</feature>
<accession>A0A1Q2KVI8</accession>
<dbReference type="GO" id="GO:0022857">
    <property type="term" value="F:transmembrane transporter activity"/>
    <property type="evidence" value="ECO:0007669"/>
    <property type="project" value="InterPro"/>
</dbReference>
<feature type="transmembrane region" description="Helical" evidence="7">
    <location>
        <begin position="20"/>
        <end position="46"/>
    </location>
</feature>
<dbReference type="InterPro" id="IPR036259">
    <property type="entry name" value="MFS_trans_sf"/>
</dbReference>
<keyword evidence="9" id="KW-1185">Reference proteome</keyword>
<dbReference type="PANTHER" id="PTHR43266:SF9">
    <property type="entry name" value="PERMEASE, MAJOR FACILITATOR SUPERFAMILY-RELATED"/>
    <property type="match status" value="1"/>
</dbReference>
<evidence type="ECO:0000256" key="6">
    <source>
        <dbReference type="ARBA" id="ARBA00023136"/>
    </source>
</evidence>
<feature type="transmembrane region" description="Helical" evidence="7">
    <location>
        <begin position="366"/>
        <end position="388"/>
    </location>
</feature>
<dbReference type="SUPFAM" id="SSF103473">
    <property type="entry name" value="MFS general substrate transporter"/>
    <property type="match status" value="1"/>
</dbReference>
<keyword evidence="3" id="KW-1003">Cell membrane</keyword>